<keyword evidence="4" id="KW-1185">Reference proteome</keyword>
<name>A0A314ZR50_PRUYE</name>
<accession>A0A314ZR50</accession>
<feature type="compositionally biased region" description="Basic and acidic residues" evidence="2">
    <location>
        <begin position="1"/>
        <end position="19"/>
    </location>
</feature>
<dbReference type="STRING" id="2094558.A0A314ZR50"/>
<dbReference type="PANTHER" id="PTHR23160:SF20">
    <property type="entry name" value="OS02G0439200 PROTEIN"/>
    <property type="match status" value="1"/>
</dbReference>
<protein>
    <submittedName>
        <fullName evidence="3">WEB family protein</fullName>
    </submittedName>
</protein>
<dbReference type="AlphaFoldDB" id="A0A314ZR50"/>
<comment type="caution">
    <text evidence="3">The sequence shown here is derived from an EMBL/GenBank/DDBJ whole genome shotgun (WGS) entry which is preliminary data.</text>
</comment>
<organism evidence="3 4">
    <name type="scientific">Prunus yedoensis var. nudiflora</name>
    <dbReference type="NCBI Taxonomy" id="2094558"/>
    <lineage>
        <taxon>Eukaryota</taxon>
        <taxon>Viridiplantae</taxon>
        <taxon>Streptophyta</taxon>
        <taxon>Embryophyta</taxon>
        <taxon>Tracheophyta</taxon>
        <taxon>Spermatophyta</taxon>
        <taxon>Magnoliopsida</taxon>
        <taxon>eudicotyledons</taxon>
        <taxon>Gunneridae</taxon>
        <taxon>Pentapetalae</taxon>
        <taxon>rosids</taxon>
        <taxon>fabids</taxon>
        <taxon>Rosales</taxon>
        <taxon>Rosaceae</taxon>
        <taxon>Amygdaloideae</taxon>
        <taxon>Amygdaleae</taxon>
        <taxon>Prunus</taxon>
    </lineage>
</organism>
<dbReference type="Proteomes" id="UP000250321">
    <property type="component" value="Unassembled WGS sequence"/>
</dbReference>
<dbReference type="PANTHER" id="PTHR23160">
    <property type="entry name" value="SYNAPTONEMAL COMPLEX PROTEIN-RELATED"/>
    <property type="match status" value="1"/>
</dbReference>
<sequence length="87" mass="9924">MWESCKIEKKEFSPEREQEQESFEEEVDSKVGGGEEGLDQINGVTSTESIDDGIISPSKQHQQQKKKKPLLRKFGNLLKKKSTSNQK</sequence>
<dbReference type="GO" id="GO:0007131">
    <property type="term" value="P:reciprocal meiotic recombination"/>
    <property type="evidence" value="ECO:0007669"/>
    <property type="project" value="TreeGrafter"/>
</dbReference>
<evidence type="ECO:0000313" key="4">
    <source>
        <dbReference type="Proteomes" id="UP000250321"/>
    </source>
</evidence>
<keyword evidence="1" id="KW-0175">Coiled coil</keyword>
<reference evidence="3 4" key="1">
    <citation type="submission" date="2018-02" db="EMBL/GenBank/DDBJ databases">
        <title>Draft genome of wild Prunus yedoensis var. nudiflora.</title>
        <authorList>
            <person name="Baek S."/>
            <person name="Kim J.-H."/>
            <person name="Choi K."/>
            <person name="Kim G.-B."/>
            <person name="Cho A."/>
            <person name="Jang H."/>
            <person name="Shin C.-H."/>
            <person name="Yu H.-J."/>
            <person name="Mun J.-H."/>
        </authorList>
    </citation>
    <scope>NUCLEOTIDE SEQUENCE [LARGE SCALE GENOMIC DNA]</scope>
    <source>
        <strain evidence="4">cv. Jeju island</strain>
        <tissue evidence="3">Leaf</tissue>
    </source>
</reference>
<proteinExistence type="predicted"/>
<feature type="region of interest" description="Disordered" evidence="2">
    <location>
        <begin position="1"/>
        <end position="87"/>
    </location>
</feature>
<evidence type="ECO:0000256" key="2">
    <source>
        <dbReference type="SAM" id="MobiDB-lite"/>
    </source>
</evidence>
<feature type="compositionally biased region" description="Basic residues" evidence="2">
    <location>
        <begin position="62"/>
        <end position="71"/>
    </location>
</feature>
<gene>
    <name evidence="3" type="ORF">Pyn_07806</name>
</gene>
<evidence type="ECO:0000313" key="3">
    <source>
        <dbReference type="EMBL" id="PQQ19421.1"/>
    </source>
</evidence>
<dbReference type="OrthoDB" id="1812916at2759"/>
<dbReference type="EMBL" id="PJQY01000066">
    <property type="protein sequence ID" value="PQQ19421.1"/>
    <property type="molecule type" value="Genomic_DNA"/>
</dbReference>
<evidence type="ECO:0000256" key="1">
    <source>
        <dbReference type="ARBA" id="ARBA00023054"/>
    </source>
</evidence>
<feature type="compositionally biased region" description="Basic residues" evidence="2">
    <location>
        <begin position="78"/>
        <end position="87"/>
    </location>
</feature>